<reference evidence="2" key="1">
    <citation type="submission" date="2015-11" db="EMBL/GenBank/DDBJ databases">
        <title>De novo transcriptome assembly of four potential Pierce s Disease insect vectors from Arizona vineyards.</title>
        <authorList>
            <person name="Tassone E.E."/>
        </authorList>
    </citation>
    <scope>NUCLEOTIDE SEQUENCE</scope>
</reference>
<dbReference type="AlphaFoldDB" id="A0A1B6KBS9"/>
<accession>A0A1B6KBS9</accession>
<proteinExistence type="predicted"/>
<name>A0A1B6KBS9_9HEMI</name>
<sequence length="120" mass="13259">MSEPATRHGRGEATEYNERCAASVARETRPGEASKMEPSTLDPATTLIVPSRVAPRNISQFPSSQCFKSIDVHKQPVSVYGEGVNLGCEDGFVTSMLENIRPKIKWKRQTPTCHRRSTAV</sequence>
<feature type="compositionally biased region" description="Basic and acidic residues" evidence="1">
    <location>
        <begin position="26"/>
        <end position="35"/>
    </location>
</feature>
<protein>
    <submittedName>
        <fullName evidence="2">Uncharacterized protein</fullName>
    </submittedName>
</protein>
<gene>
    <name evidence="2" type="ORF">g.37885</name>
</gene>
<organism evidence="2">
    <name type="scientific">Graphocephala atropunctata</name>
    <dbReference type="NCBI Taxonomy" id="36148"/>
    <lineage>
        <taxon>Eukaryota</taxon>
        <taxon>Metazoa</taxon>
        <taxon>Ecdysozoa</taxon>
        <taxon>Arthropoda</taxon>
        <taxon>Hexapoda</taxon>
        <taxon>Insecta</taxon>
        <taxon>Pterygota</taxon>
        <taxon>Neoptera</taxon>
        <taxon>Paraneoptera</taxon>
        <taxon>Hemiptera</taxon>
        <taxon>Auchenorrhyncha</taxon>
        <taxon>Membracoidea</taxon>
        <taxon>Cicadellidae</taxon>
        <taxon>Cicadellinae</taxon>
        <taxon>Cicadellini</taxon>
        <taxon>Graphocephala</taxon>
    </lineage>
</organism>
<feature type="region of interest" description="Disordered" evidence="1">
    <location>
        <begin position="1"/>
        <end position="44"/>
    </location>
</feature>
<evidence type="ECO:0000256" key="1">
    <source>
        <dbReference type="SAM" id="MobiDB-lite"/>
    </source>
</evidence>
<evidence type="ECO:0000313" key="2">
    <source>
        <dbReference type="EMBL" id="JAT08907.1"/>
    </source>
</evidence>
<dbReference type="EMBL" id="GEBQ01031070">
    <property type="protein sequence ID" value="JAT08907.1"/>
    <property type="molecule type" value="Transcribed_RNA"/>
</dbReference>
<feature type="compositionally biased region" description="Basic and acidic residues" evidence="1">
    <location>
        <begin position="1"/>
        <end position="18"/>
    </location>
</feature>